<proteinExistence type="inferred from homology"/>
<evidence type="ECO:0000256" key="3">
    <source>
        <dbReference type="ARBA" id="ARBA00010183"/>
    </source>
</evidence>
<sequence length="233" mass="26076">MNDLSLLEERIGYVFADKKLLRRAVTHRSFAQEHNERLEFLGDSVLNCVIGYALFLRDQHFTEGELSRVRANLVCEKTLHEIAKRLELSEFLRMGEGELKTGGPRRASILADAMEAIFGAVFREAGFDAAQGVVLRVYEPILTSLKPETLGKDPKTRLQELLQGAHLARPEYAILHTSGAAHERHFECECRIAALDVVTTGRATSRRAAEQEAAEAAIVEAEKRLATMPHARR</sequence>
<dbReference type="EMBL" id="AP018786">
    <property type="protein sequence ID" value="BBF23995.1"/>
    <property type="molecule type" value="Genomic_DNA"/>
</dbReference>
<comment type="cofactor">
    <cofactor evidence="15">
        <name>Mg(2+)</name>
        <dbReference type="ChEBI" id="CHEBI:18420"/>
    </cofactor>
</comment>
<dbReference type="InterPro" id="IPR011907">
    <property type="entry name" value="RNase_III"/>
</dbReference>
<dbReference type="PROSITE" id="PS50142">
    <property type="entry name" value="RNASE_3_2"/>
    <property type="match status" value="1"/>
</dbReference>
<evidence type="ECO:0000313" key="19">
    <source>
        <dbReference type="Proteomes" id="UP000271003"/>
    </source>
</evidence>
<evidence type="ECO:0000256" key="1">
    <source>
        <dbReference type="ARBA" id="ARBA00000109"/>
    </source>
</evidence>
<accession>A0A2Z6IBN8</accession>
<evidence type="ECO:0000256" key="10">
    <source>
        <dbReference type="ARBA" id="ARBA00022723"/>
    </source>
</evidence>
<evidence type="ECO:0000259" key="17">
    <source>
        <dbReference type="PROSITE" id="PS50142"/>
    </source>
</evidence>
<feature type="binding site" evidence="15">
    <location>
        <position position="115"/>
    </location>
    <ligand>
        <name>Mg(2+)</name>
        <dbReference type="ChEBI" id="CHEBI:18420"/>
    </ligand>
</feature>
<keyword evidence="7 15" id="KW-0507">mRNA processing</keyword>
<feature type="binding site" evidence="15">
    <location>
        <position position="112"/>
    </location>
    <ligand>
        <name>Mg(2+)</name>
        <dbReference type="ChEBI" id="CHEBI:18420"/>
    </ligand>
</feature>
<keyword evidence="8 15" id="KW-0819">tRNA processing</keyword>
<evidence type="ECO:0000256" key="4">
    <source>
        <dbReference type="ARBA" id="ARBA00011738"/>
    </source>
</evidence>
<evidence type="ECO:0000256" key="12">
    <source>
        <dbReference type="ARBA" id="ARBA00022801"/>
    </source>
</evidence>
<dbReference type="GO" id="GO:0006397">
    <property type="term" value="P:mRNA processing"/>
    <property type="evidence" value="ECO:0007669"/>
    <property type="project" value="UniProtKB-UniRule"/>
</dbReference>
<dbReference type="HAMAP" id="MF_00104">
    <property type="entry name" value="RNase_III"/>
    <property type="match status" value="1"/>
</dbReference>
<keyword evidence="11 15" id="KW-0255">Endonuclease</keyword>
<dbReference type="GO" id="GO:0008033">
    <property type="term" value="P:tRNA processing"/>
    <property type="evidence" value="ECO:0007669"/>
    <property type="project" value="UniProtKB-KW"/>
</dbReference>
<dbReference type="PANTHER" id="PTHR11207">
    <property type="entry name" value="RIBONUCLEASE III"/>
    <property type="match status" value="1"/>
</dbReference>
<evidence type="ECO:0000313" key="18">
    <source>
        <dbReference type="EMBL" id="BBF23995.1"/>
    </source>
</evidence>
<dbReference type="Proteomes" id="UP000271003">
    <property type="component" value="Chromosome"/>
</dbReference>
<dbReference type="CDD" id="cd10845">
    <property type="entry name" value="DSRM_RNAse_III_family"/>
    <property type="match status" value="1"/>
</dbReference>
<dbReference type="RefSeq" id="WP_120177547.1">
    <property type="nucleotide sequence ID" value="NZ_AP018786.1"/>
</dbReference>
<dbReference type="Gene3D" id="3.30.160.20">
    <property type="match status" value="1"/>
</dbReference>
<comment type="subunit">
    <text evidence="4 15">Homodimer.</text>
</comment>
<feature type="binding site" evidence="15">
    <location>
        <position position="39"/>
    </location>
    <ligand>
        <name>Mg(2+)</name>
        <dbReference type="ChEBI" id="CHEBI:18420"/>
    </ligand>
</feature>
<comment type="subcellular location">
    <subcellularLocation>
        <location evidence="2 15">Cytoplasm</location>
    </subcellularLocation>
</comment>
<evidence type="ECO:0000256" key="5">
    <source>
        <dbReference type="ARBA" id="ARBA00022490"/>
    </source>
</evidence>
<keyword evidence="14 15" id="KW-0694">RNA-binding</keyword>
<dbReference type="GO" id="GO:0004525">
    <property type="term" value="F:ribonuclease III activity"/>
    <property type="evidence" value="ECO:0007669"/>
    <property type="project" value="UniProtKB-UniRule"/>
</dbReference>
<evidence type="ECO:0000256" key="7">
    <source>
        <dbReference type="ARBA" id="ARBA00022664"/>
    </source>
</evidence>
<keyword evidence="10 15" id="KW-0479">Metal-binding</keyword>
<keyword evidence="19" id="KW-1185">Reference proteome</keyword>
<name>A0A2Z6IBN8_9BURK</name>
<evidence type="ECO:0000256" key="6">
    <source>
        <dbReference type="ARBA" id="ARBA00022552"/>
    </source>
</evidence>
<dbReference type="PROSITE" id="PS50137">
    <property type="entry name" value="DS_RBD"/>
    <property type="match status" value="1"/>
</dbReference>
<keyword evidence="5 15" id="KW-0963">Cytoplasm</keyword>
<comment type="similarity">
    <text evidence="3">Belongs to the ribonuclease III family.</text>
</comment>
<feature type="active site" evidence="15">
    <location>
        <position position="115"/>
    </location>
</feature>
<dbReference type="InterPro" id="IPR000999">
    <property type="entry name" value="RNase_III_dom"/>
</dbReference>
<dbReference type="GO" id="GO:0042802">
    <property type="term" value="F:identical protein binding"/>
    <property type="evidence" value="ECO:0007669"/>
    <property type="project" value="UniProtKB-ARBA"/>
</dbReference>
<evidence type="ECO:0000259" key="16">
    <source>
        <dbReference type="PROSITE" id="PS50137"/>
    </source>
</evidence>
<keyword evidence="6 15" id="KW-0698">rRNA processing</keyword>
<dbReference type="CDD" id="cd00593">
    <property type="entry name" value="RIBOc"/>
    <property type="match status" value="1"/>
</dbReference>
<dbReference type="GO" id="GO:0019843">
    <property type="term" value="F:rRNA binding"/>
    <property type="evidence" value="ECO:0007669"/>
    <property type="project" value="UniProtKB-KW"/>
</dbReference>
<dbReference type="GO" id="GO:0005737">
    <property type="term" value="C:cytoplasm"/>
    <property type="evidence" value="ECO:0007669"/>
    <property type="project" value="UniProtKB-SubCell"/>
</dbReference>
<reference evidence="18 19" key="1">
    <citation type="journal article" date="2018" name="Int. J. Syst. Evol. Microbiol.">
        <title>Mesosutterella multiformis gen. nov., sp. nov., a member of the family Sutterellaceae and Sutterella megalosphaeroides sp. nov., isolated from human faeces.</title>
        <authorList>
            <person name="Sakamoto M."/>
            <person name="Ikeyama N."/>
            <person name="Kunihiro T."/>
            <person name="Iino T."/>
            <person name="Yuki M."/>
            <person name="Ohkuma M."/>
        </authorList>
    </citation>
    <scope>NUCLEOTIDE SEQUENCE [LARGE SCALE GENOMIC DNA]</scope>
    <source>
        <strain evidence="18 19">6FBBBH3</strain>
    </source>
</reference>
<dbReference type="GO" id="GO:0006364">
    <property type="term" value="P:rRNA processing"/>
    <property type="evidence" value="ECO:0007669"/>
    <property type="project" value="UniProtKB-UniRule"/>
</dbReference>
<evidence type="ECO:0000256" key="2">
    <source>
        <dbReference type="ARBA" id="ARBA00004496"/>
    </source>
</evidence>
<feature type="active site" evidence="15">
    <location>
        <position position="43"/>
    </location>
</feature>
<dbReference type="PROSITE" id="PS00517">
    <property type="entry name" value="RNASE_3_1"/>
    <property type="match status" value="1"/>
</dbReference>
<gene>
    <name evidence="15" type="primary">rnc</name>
    <name evidence="18" type="ORF">SUTMEG_18860</name>
</gene>
<evidence type="ECO:0000256" key="9">
    <source>
        <dbReference type="ARBA" id="ARBA00022722"/>
    </source>
</evidence>
<dbReference type="SMART" id="SM00535">
    <property type="entry name" value="RIBOc"/>
    <property type="match status" value="1"/>
</dbReference>
<dbReference type="EC" id="3.1.26.3" evidence="15"/>
<dbReference type="GO" id="GO:0046872">
    <property type="term" value="F:metal ion binding"/>
    <property type="evidence" value="ECO:0007669"/>
    <property type="project" value="UniProtKB-KW"/>
</dbReference>
<comment type="function">
    <text evidence="15">Digests double-stranded RNA. Involved in the processing of primary rRNA transcript to yield the immediate precursors to the large and small rRNAs (23S and 16S). Processes some mRNAs, and tRNAs when they are encoded in the rRNA operon. Processes pre-crRNA and tracrRNA of type II CRISPR loci if present in the organism.</text>
</comment>
<dbReference type="GO" id="GO:0003725">
    <property type="term" value="F:double-stranded RNA binding"/>
    <property type="evidence" value="ECO:0007669"/>
    <property type="project" value="TreeGrafter"/>
</dbReference>
<keyword evidence="13 15" id="KW-0460">Magnesium</keyword>
<comment type="catalytic activity">
    <reaction evidence="1 15">
        <text>Endonucleolytic cleavage to 5'-phosphomonoester.</text>
        <dbReference type="EC" id="3.1.26.3"/>
    </reaction>
</comment>
<keyword evidence="15" id="KW-0699">rRNA-binding</keyword>
<dbReference type="GO" id="GO:0010468">
    <property type="term" value="P:regulation of gene expression"/>
    <property type="evidence" value="ECO:0007669"/>
    <property type="project" value="TreeGrafter"/>
</dbReference>
<feature type="domain" description="DRBM" evidence="16">
    <location>
        <begin position="153"/>
        <end position="223"/>
    </location>
</feature>
<dbReference type="FunFam" id="1.10.1520.10:FF:000001">
    <property type="entry name" value="Ribonuclease 3"/>
    <property type="match status" value="1"/>
</dbReference>
<dbReference type="NCBIfam" id="TIGR02191">
    <property type="entry name" value="RNaseIII"/>
    <property type="match status" value="1"/>
</dbReference>
<dbReference type="SUPFAM" id="SSF69065">
    <property type="entry name" value="RNase III domain-like"/>
    <property type="match status" value="1"/>
</dbReference>
<keyword evidence="12 15" id="KW-0378">Hydrolase</keyword>
<feature type="domain" description="RNase III" evidence="17">
    <location>
        <begin position="4"/>
        <end position="126"/>
    </location>
</feature>
<dbReference type="Pfam" id="PF14622">
    <property type="entry name" value="Ribonucleas_3_3"/>
    <property type="match status" value="1"/>
</dbReference>
<dbReference type="AlphaFoldDB" id="A0A2Z6IBN8"/>
<dbReference type="Pfam" id="PF00035">
    <property type="entry name" value="dsrm"/>
    <property type="match status" value="1"/>
</dbReference>
<organism evidence="18 19">
    <name type="scientific">Sutterella megalosphaeroides</name>
    <dbReference type="NCBI Taxonomy" id="2494234"/>
    <lineage>
        <taxon>Bacteria</taxon>
        <taxon>Pseudomonadati</taxon>
        <taxon>Pseudomonadota</taxon>
        <taxon>Betaproteobacteria</taxon>
        <taxon>Burkholderiales</taxon>
        <taxon>Sutterellaceae</taxon>
        <taxon>Sutterella</taxon>
    </lineage>
</organism>
<dbReference type="InterPro" id="IPR014720">
    <property type="entry name" value="dsRBD_dom"/>
</dbReference>
<dbReference type="Gene3D" id="1.10.1520.10">
    <property type="entry name" value="Ribonuclease III domain"/>
    <property type="match status" value="1"/>
</dbReference>
<dbReference type="SUPFAM" id="SSF54768">
    <property type="entry name" value="dsRNA-binding domain-like"/>
    <property type="match status" value="1"/>
</dbReference>
<dbReference type="OrthoDB" id="9805026at2"/>
<keyword evidence="9 15" id="KW-0540">Nuclease</keyword>
<dbReference type="KEGG" id="sutt:SUTMEG_18860"/>
<evidence type="ECO:0000256" key="14">
    <source>
        <dbReference type="ARBA" id="ARBA00022884"/>
    </source>
</evidence>
<dbReference type="PANTHER" id="PTHR11207:SF0">
    <property type="entry name" value="RIBONUCLEASE 3"/>
    <property type="match status" value="1"/>
</dbReference>
<evidence type="ECO:0000256" key="15">
    <source>
        <dbReference type="HAMAP-Rule" id="MF_00104"/>
    </source>
</evidence>
<evidence type="ECO:0000256" key="13">
    <source>
        <dbReference type="ARBA" id="ARBA00022842"/>
    </source>
</evidence>
<dbReference type="InterPro" id="IPR036389">
    <property type="entry name" value="RNase_III_sf"/>
</dbReference>
<dbReference type="SMART" id="SM00358">
    <property type="entry name" value="DSRM"/>
    <property type="match status" value="1"/>
</dbReference>
<evidence type="ECO:0000256" key="11">
    <source>
        <dbReference type="ARBA" id="ARBA00022759"/>
    </source>
</evidence>
<evidence type="ECO:0000256" key="8">
    <source>
        <dbReference type="ARBA" id="ARBA00022694"/>
    </source>
</evidence>
<protein>
    <recommendedName>
        <fullName evidence="15">Ribonuclease 3</fullName>
        <ecNumber evidence="15">3.1.26.3</ecNumber>
    </recommendedName>
    <alternativeName>
        <fullName evidence="15">Ribonuclease III</fullName>
        <shortName evidence="15">RNase III</shortName>
    </alternativeName>
</protein>
<dbReference type="FunFam" id="3.30.160.20:FF:000003">
    <property type="entry name" value="Ribonuclease 3"/>
    <property type="match status" value="1"/>
</dbReference>